<keyword evidence="1" id="KW-0812">Transmembrane</keyword>
<accession>A0AA88E185</accession>
<keyword evidence="3" id="KW-1185">Reference proteome</keyword>
<organism evidence="2 3">
    <name type="scientific">Ficus carica</name>
    <name type="common">Common fig</name>
    <dbReference type="NCBI Taxonomy" id="3494"/>
    <lineage>
        <taxon>Eukaryota</taxon>
        <taxon>Viridiplantae</taxon>
        <taxon>Streptophyta</taxon>
        <taxon>Embryophyta</taxon>
        <taxon>Tracheophyta</taxon>
        <taxon>Spermatophyta</taxon>
        <taxon>Magnoliopsida</taxon>
        <taxon>eudicotyledons</taxon>
        <taxon>Gunneridae</taxon>
        <taxon>Pentapetalae</taxon>
        <taxon>rosids</taxon>
        <taxon>fabids</taxon>
        <taxon>Rosales</taxon>
        <taxon>Moraceae</taxon>
        <taxon>Ficeae</taxon>
        <taxon>Ficus</taxon>
    </lineage>
</organism>
<evidence type="ECO:0000313" key="3">
    <source>
        <dbReference type="Proteomes" id="UP001187192"/>
    </source>
</evidence>
<gene>
    <name evidence="2" type="ORF">TIFTF001_034410</name>
</gene>
<keyword evidence="1" id="KW-0472">Membrane</keyword>
<reference evidence="2" key="1">
    <citation type="submission" date="2023-07" db="EMBL/GenBank/DDBJ databases">
        <title>draft genome sequence of fig (Ficus carica).</title>
        <authorList>
            <person name="Takahashi T."/>
            <person name="Nishimura K."/>
        </authorList>
    </citation>
    <scope>NUCLEOTIDE SEQUENCE</scope>
</reference>
<feature type="transmembrane region" description="Helical" evidence="1">
    <location>
        <begin position="20"/>
        <end position="43"/>
    </location>
</feature>
<proteinExistence type="predicted"/>
<evidence type="ECO:0000313" key="2">
    <source>
        <dbReference type="EMBL" id="GMN65338.1"/>
    </source>
</evidence>
<evidence type="ECO:0000256" key="1">
    <source>
        <dbReference type="SAM" id="Phobius"/>
    </source>
</evidence>
<comment type="caution">
    <text evidence="2">The sequence shown here is derived from an EMBL/GenBank/DDBJ whole genome shotgun (WGS) entry which is preliminary data.</text>
</comment>
<name>A0AA88E185_FICCA</name>
<feature type="transmembrane region" description="Helical" evidence="1">
    <location>
        <begin position="89"/>
        <end position="111"/>
    </location>
</feature>
<protein>
    <submittedName>
        <fullName evidence="2">Uncharacterized protein</fullName>
    </submittedName>
</protein>
<dbReference type="EMBL" id="BTGU01000226">
    <property type="protein sequence ID" value="GMN65338.1"/>
    <property type="molecule type" value="Genomic_DNA"/>
</dbReference>
<keyword evidence="1" id="KW-1133">Transmembrane helix</keyword>
<sequence length="120" mass="13876">MLKGSRRIIETQWRVTRTILSKAILVFLHGVILIIRILLHILFRVFFKIFFYVRTPYCNTLNCASTGQWNVTCKDLYRGFRKVLALNSIAYLLLVMLMLAALHLSIALFLLMSDNILLGS</sequence>
<dbReference type="AlphaFoldDB" id="A0AA88E185"/>
<dbReference type="Proteomes" id="UP001187192">
    <property type="component" value="Unassembled WGS sequence"/>
</dbReference>